<evidence type="ECO:0000313" key="3">
    <source>
        <dbReference type="Proteomes" id="UP001201873"/>
    </source>
</evidence>
<accession>A0ABT0JSH9</accession>
<dbReference type="Proteomes" id="UP001201873">
    <property type="component" value="Unassembled WGS sequence"/>
</dbReference>
<dbReference type="EMBL" id="JALKFT010000001">
    <property type="protein sequence ID" value="MCK9874416.1"/>
    <property type="molecule type" value="Genomic_DNA"/>
</dbReference>
<comment type="caution">
    <text evidence="2">The sequence shown here is derived from an EMBL/GenBank/DDBJ whole genome shotgun (WGS) entry which is preliminary data.</text>
</comment>
<name>A0ABT0JSH9_9ACTN</name>
<keyword evidence="3" id="KW-1185">Reference proteome</keyword>
<sequence>MPSAIVESLAPRGLHFGVPAGAPWVNCAELTTQAGVSESLARVTAANPGASAEVAASYLANWYSAAVVGPAIASYVLLRRVPDLTPAQVALSVPDSGWFDRTALYRPVATALANDPLAAGLAPATPGLAPAPGLGAIPGLGAPPTLAGATGQLDATGAPTAPPGGGIRVVETATELRTVLVEEILAHLDPFLRHLRSMVRLGRPALWGAAAAQCARAFLLTERATGDPMTGRDEADAFFALAAPTMLARPRWQEFVHRGRTYIGMRRGSCCLAHRLDAEYCTTCPFTGDADREQRMRTWIDTQGDGGLAV</sequence>
<evidence type="ECO:0000259" key="1">
    <source>
        <dbReference type="Pfam" id="PF11575"/>
    </source>
</evidence>
<organism evidence="2 3">
    <name type="scientific">Frankia umida</name>
    <dbReference type="NCBI Taxonomy" id="573489"/>
    <lineage>
        <taxon>Bacteria</taxon>
        <taxon>Bacillati</taxon>
        <taxon>Actinomycetota</taxon>
        <taxon>Actinomycetes</taxon>
        <taxon>Frankiales</taxon>
        <taxon>Frankiaceae</taxon>
        <taxon>Frankia</taxon>
    </lineage>
</organism>
<evidence type="ECO:0000313" key="2">
    <source>
        <dbReference type="EMBL" id="MCK9874416.1"/>
    </source>
</evidence>
<gene>
    <name evidence="2" type="ORF">MXD59_01225</name>
</gene>
<feature type="domain" description="Ferric siderophore reductase C-terminal" evidence="1">
    <location>
        <begin position="267"/>
        <end position="285"/>
    </location>
</feature>
<dbReference type="InterPro" id="IPR024726">
    <property type="entry name" value="FhuF_C"/>
</dbReference>
<reference evidence="2 3" key="1">
    <citation type="submission" date="2022-04" db="EMBL/GenBank/DDBJ databases">
        <title>Genome diversity in the genus Frankia.</title>
        <authorList>
            <person name="Carlos-Shanley C."/>
            <person name="Hahn D."/>
        </authorList>
    </citation>
    <scope>NUCLEOTIDE SEQUENCE [LARGE SCALE GENOMIC DNA]</scope>
    <source>
        <strain evidence="2 3">Ag45/Mut15</strain>
    </source>
</reference>
<protein>
    <submittedName>
        <fullName evidence="2">(2Fe-2S)-binding protein</fullName>
    </submittedName>
</protein>
<dbReference type="RefSeq" id="WP_248823073.1">
    <property type="nucleotide sequence ID" value="NZ_JALKFT010000001.1"/>
</dbReference>
<proteinExistence type="predicted"/>
<dbReference type="Pfam" id="PF11575">
    <property type="entry name" value="FhuF_C"/>
    <property type="match status" value="1"/>
</dbReference>